<gene>
    <name evidence="2" type="ORF">EYW49_21830</name>
</gene>
<protein>
    <submittedName>
        <fullName evidence="2">DUF4158 domain-containing protein</fullName>
    </submittedName>
</protein>
<organism evidence="2 3">
    <name type="scientific">Siculibacillus lacustris</name>
    <dbReference type="NCBI Taxonomy" id="1549641"/>
    <lineage>
        <taxon>Bacteria</taxon>
        <taxon>Pseudomonadati</taxon>
        <taxon>Pseudomonadota</taxon>
        <taxon>Alphaproteobacteria</taxon>
        <taxon>Hyphomicrobiales</taxon>
        <taxon>Ancalomicrobiaceae</taxon>
        <taxon>Siculibacillus</taxon>
    </lineage>
</organism>
<dbReference type="InterPro" id="IPR025296">
    <property type="entry name" value="DUF4158"/>
</dbReference>
<name>A0A4Q9VDF6_9HYPH</name>
<dbReference type="Proteomes" id="UP000292781">
    <property type="component" value="Unassembled WGS sequence"/>
</dbReference>
<dbReference type="Pfam" id="PF13700">
    <property type="entry name" value="DUF4158"/>
    <property type="match status" value="1"/>
</dbReference>
<sequence length="87" mass="10124">MRRQRLSEAQIKELFDPPSDPRELVRHFTLSTADLEAVRRNRGDHNRLGLALMRCYLRHRVVRLSGTGKCRKGDCFFSKVPFGIRLA</sequence>
<evidence type="ECO:0000259" key="1">
    <source>
        <dbReference type="Pfam" id="PF13700"/>
    </source>
</evidence>
<reference evidence="2 3" key="1">
    <citation type="submission" date="2019-02" db="EMBL/GenBank/DDBJ databases">
        <title>Siculibacillus lacustris gen. nov., sp. nov., a new rosette-forming bacterium isolated from a freshwater crater lake (Lake St. Ana, Romania).</title>
        <authorList>
            <person name="Felfoldi T."/>
            <person name="Marton Z."/>
            <person name="Szabo A."/>
            <person name="Mentes A."/>
            <person name="Boka K."/>
            <person name="Marialigeti K."/>
            <person name="Mathe I."/>
            <person name="Koncz M."/>
            <person name="Schumann P."/>
            <person name="Toth E."/>
        </authorList>
    </citation>
    <scope>NUCLEOTIDE SEQUENCE [LARGE SCALE GENOMIC DNA]</scope>
    <source>
        <strain evidence="2 3">SA-279</strain>
    </source>
</reference>
<dbReference type="EMBL" id="SJFN01000055">
    <property type="protein sequence ID" value="TBW32699.1"/>
    <property type="molecule type" value="Genomic_DNA"/>
</dbReference>
<dbReference type="AlphaFoldDB" id="A0A4Q9VDF6"/>
<comment type="caution">
    <text evidence="2">The sequence shown here is derived from an EMBL/GenBank/DDBJ whole genome shotgun (WGS) entry which is preliminary data.</text>
</comment>
<keyword evidence="3" id="KW-1185">Reference proteome</keyword>
<feature type="domain" description="DUF4158" evidence="1">
    <location>
        <begin position="6"/>
        <end position="64"/>
    </location>
</feature>
<evidence type="ECO:0000313" key="2">
    <source>
        <dbReference type="EMBL" id="TBW32699.1"/>
    </source>
</evidence>
<accession>A0A4Q9VDF6</accession>
<dbReference type="RefSeq" id="WP_131311744.1">
    <property type="nucleotide sequence ID" value="NZ_SJFN01000055.1"/>
</dbReference>
<dbReference type="OrthoDB" id="7281829at2"/>
<proteinExistence type="predicted"/>
<evidence type="ECO:0000313" key="3">
    <source>
        <dbReference type="Proteomes" id="UP000292781"/>
    </source>
</evidence>